<dbReference type="Proteomes" id="UP001059617">
    <property type="component" value="Chromosome"/>
</dbReference>
<dbReference type="EMBL" id="CP073720">
    <property type="protein sequence ID" value="UWP81889.1"/>
    <property type="molecule type" value="Genomic_DNA"/>
</dbReference>
<proteinExistence type="predicted"/>
<dbReference type="RefSeq" id="WP_259859667.1">
    <property type="nucleotide sequence ID" value="NZ_BAAAST010000044.1"/>
</dbReference>
<reference evidence="1" key="1">
    <citation type="submission" date="2021-04" db="EMBL/GenBank/DDBJ databases">
        <authorList>
            <person name="Hartkoorn R.C."/>
            <person name="Beaudoing E."/>
            <person name="Hot D."/>
        </authorList>
    </citation>
    <scope>NUCLEOTIDE SEQUENCE</scope>
    <source>
        <strain evidence="1">NRRL B-16292</strain>
    </source>
</reference>
<protein>
    <submittedName>
        <fullName evidence="1">Uncharacterized protein</fullName>
    </submittedName>
</protein>
<sequence length="56" mass="6265">MANDFSWDRLNRMAFRSNRPAHQLVVAQANESAAVVLKGPPNARTEAELDRTLKSL</sequence>
<reference evidence="1" key="2">
    <citation type="submission" date="2022-09" db="EMBL/GenBank/DDBJ databases">
        <title>Biosynthetic gene clusters of Dactylosporangioum fulvum.</title>
        <authorList>
            <person name="Caradec T."/>
        </authorList>
    </citation>
    <scope>NUCLEOTIDE SEQUENCE</scope>
    <source>
        <strain evidence="1">NRRL B-16292</strain>
    </source>
</reference>
<organism evidence="1 2">
    <name type="scientific">Dactylosporangium fulvum</name>
    <dbReference type="NCBI Taxonomy" id="53359"/>
    <lineage>
        <taxon>Bacteria</taxon>
        <taxon>Bacillati</taxon>
        <taxon>Actinomycetota</taxon>
        <taxon>Actinomycetes</taxon>
        <taxon>Micromonosporales</taxon>
        <taxon>Micromonosporaceae</taxon>
        <taxon>Dactylosporangium</taxon>
    </lineage>
</organism>
<accession>A0ABY5VXV7</accession>
<keyword evidence="2" id="KW-1185">Reference proteome</keyword>
<gene>
    <name evidence="1" type="ORF">Dfulv_43530</name>
</gene>
<name>A0ABY5VXV7_9ACTN</name>
<evidence type="ECO:0000313" key="2">
    <source>
        <dbReference type="Proteomes" id="UP001059617"/>
    </source>
</evidence>
<evidence type="ECO:0000313" key="1">
    <source>
        <dbReference type="EMBL" id="UWP81889.1"/>
    </source>
</evidence>